<evidence type="ECO:0000256" key="9">
    <source>
        <dbReference type="SAM" id="Phobius"/>
    </source>
</evidence>
<comment type="subcellular location">
    <subcellularLocation>
        <location evidence="1">Cell membrane</location>
        <topology evidence="1">Multi-pass membrane protein</topology>
    </subcellularLocation>
</comment>
<dbReference type="InterPro" id="IPR044669">
    <property type="entry name" value="YneE/VCCN1/2-like"/>
</dbReference>
<keyword evidence="2" id="KW-0813">Transport</keyword>
<comment type="caution">
    <text evidence="10">The sequence shown here is derived from an EMBL/GenBank/DDBJ whole genome shotgun (WGS) entry which is preliminary data.</text>
</comment>
<evidence type="ECO:0000256" key="4">
    <source>
        <dbReference type="ARBA" id="ARBA00022692"/>
    </source>
</evidence>
<evidence type="ECO:0000313" key="11">
    <source>
        <dbReference type="Proteomes" id="UP000711178"/>
    </source>
</evidence>
<dbReference type="GeneID" id="89686398"/>
<dbReference type="RefSeq" id="WP_043580029.1">
    <property type="nucleotide sequence ID" value="NZ_CP142381.1"/>
</dbReference>
<keyword evidence="7 9" id="KW-0472">Membrane</keyword>
<dbReference type="PANTHER" id="PTHR33281">
    <property type="entry name" value="UPF0187 PROTEIN YNEE"/>
    <property type="match status" value="1"/>
</dbReference>
<evidence type="ECO:0000256" key="3">
    <source>
        <dbReference type="ARBA" id="ARBA00022475"/>
    </source>
</evidence>
<keyword evidence="4 9" id="KW-0812">Transmembrane</keyword>
<proteinExistence type="inferred from homology"/>
<accession>A0ABS7FF07</accession>
<sequence>MIVRSESSWLKLLFVWEGSVIRRIIPQLLFMAGISGVALLTDGHVFGDKIPLNTVPFTLVGVALTIFLAFRNNASYDRYWEARKLWGHFLIAIRSLASMVISIRSAQPAMAAEGEAIIRKLLLLPSLLKSQLRGDALENASCAGKAYKPTVLCHEIRRALYALNRQGLVTDMQLLACDGQMGEIFNVIGGCERIKSTPIPFVYSVLLHRTVYIYCLFLPFGLVDIISYATPFITVFLSYTLFALESIASELAEPFSCSPNGLPLDAMTRTIERTVLELNDEALPSDWRVGSHYILT</sequence>
<evidence type="ECO:0000256" key="1">
    <source>
        <dbReference type="ARBA" id="ARBA00004651"/>
    </source>
</evidence>
<keyword evidence="11" id="KW-1185">Reference proteome</keyword>
<dbReference type="PANTHER" id="PTHR33281:SF19">
    <property type="entry name" value="VOLTAGE-DEPENDENT ANION CHANNEL-FORMING PROTEIN YNEE"/>
    <property type="match status" value="1"/>
</dbReference>
<evidence type="ECO:0000256" key="6">
    <source>
        <dbReference type="ARBA" id="ARBA00023065"/>
    </source>
</evidence>
<dbReference type="EMBL" id="JAHDTB010000011">
    <property type="protein sequence ID" value="MBW8288647.1"/>
    <property type="molecule type" value="Genomic_DNA"/>
</dbReference>
<evidence type="ECO:0000256" key="8">
    <source>
        <dbReference type="ARBA" id="ARBA00034708"/>
    </source>
</evidence>
<evidence type="ECO:0000313" key="10">
    <source>
        <dbReference type="EMBL" id="MBW8288647.1"/>
    </source>
</evidence>
<keyword evidence="5 9" id="KW-1133">Transmembrane helix</keyword>
<comment type="similarity">
    <text evidence="8">Belongs to the anion channel-forming bestrophin (TC 1.A.46) family.</text>
</comment>
<evidence type="ECO:0000256" key="2">
    <source>
        <dbReference type="ARBA" id="ARBA00022448"/>
    </source>
</evidence>
<keyword evidence="3" id="KW-1003">Cell membrane</keyword>
<name>A0ABS7FF07_9NEIS</name>
<gene>
    <name evidence="10" type="ORF">KIF53_13515</name>
</gene>
<feature type="transmembrane region" description="Helical" evidence="9">
    <location>
        <begin position="20"/>
        <end position="40"/>
    </location>
</feature>
<dbReference type="Proteomes" id="UP000711178">
    <property type="component" value="Unassembled WGS sequence"/>
</dbReference>
<feature type="transmembrane region" description="Helical" evidence="9">
    <location>
        <begin position="52"/>
        <end position="70"/>
    </location>
</feature>
<protein>
    <recommendedName>
        <fullName evidence="12">Bestrophin</fullName>
    </recommendedName>
</protein>
<organism evidence="10 11">
    <name type="scientific">Chromobacterium subtsugae</name>
    <dbReference type="NCBI Taxonomy" id="251747"/>
    <lineage>
        <taxon>Bacteria</taxon>
        <taxon>Pseudomonadati</taxon>
        <taxon>Pseudomonadota</taxon>
        <taxon>Betaproteobacteria</taxon>
        <taxon>Neisseriales</taxon>
        <taxon>Chromobacteriaceae</taxon>
        <taxon>Chromobacterium</taxon>
    </lineage>
</organism>
<dbReference type="Pfam" id="PF25539">
    <property type="entry name" value="Bestrophin_2"/>
    <property type="match status" value="1"/>
</dbReference>
<evidence type="ECO:0008006" key="12">
    <source>
        <dbReference type="Google" id="ProtNLM"/>
    </source>
</evidence>
<keyword evidence="6" id="KW-0406">Ion transport</keyword>
<reference evidence="10 11" key="1">
    <citation type="submission" date="2021-05" db="EMBL/GenBank/DDBJ databases">
        <title>Draft Whole Genome Sequencing Of Biosensor Chromobacterium violaceum Strain CV026 Reveals A Regulatory RNA In Chromobacterium violaceum Phenotype Regulatory Network.</title>
        <authorList>
            <person name="Hong K.W."/>
            <person name="Chan K.G."/>
            <person name="Chang C.-Y."/>
        </authorList>
    </citation>
    <scope>NUCLEOTIDE SEQUENCE [LARGE SCALE GENOMIC DNA]</scope>
    <source>
        <strain evidence="10 11">ATCC 31532</strain>
    </source>
</reference>
<evidence type="ECO:0000256" key="7">
    <source>
        <dbReference type="ARBA" id="ARBA00023136"/>
    </source>
</evidence>
<evidence type="ECO:0000256" key="5">
    <source>
        <dbReference type="ARBA" id="ARBA00022989"/>
    </source>
</evidence>